<evidence type="ECO:0000313" key="3">
    <source>
        <dbReference type="Proteomes" id="UP001642487"/>
    </source>
</evidence>
<gene>
    <name evidence="2" type="ORF">CITCOLO1_LOCUS252</name>
</gene>
<accession>A0ABP0XQ98</accession>
<evidence type="ECO:0000313" key="2">
    <source>
        <dbReference type="EMBL" id="CAK9308737.1"/>
    </source>
</evidence>
<proteinExistence type="predicted"/>
<sequence>MTTFFKLQTRGGNGSRVTHRRRKKTPPCSITGRGVGRGIWSFDLIPFLMSVGKQWNELVMRWPMTV</sequence>
<organism evidence="2 3">
    <name type="scientific">Citrullus colocynthis</name>
    <name type="common">colocynth</name>
    <dbReference type="NCBI Taxonomy" id="252529"/>
    <lineage>
        <taxon>Eukaryota</taxon>
        <taxon>Viridiplantae</taxon>
        <taxon>Streptophyta</taxon>
        <taxon>Embryophyta</taxon>
        <taxon>Tracheophyta</taxon>
        <taxon>Spermatophyta</taxon>
        <taxon>Magnoliopsida</taxon>
        <taxon>eudicotyledons</taxon>
        <taxon>Gunneridae</taxon>
        <taxon>Pentapetalae</taxon>
        <taxon>rosids</taxon>
        <taxon>fabids</taxon>
        <taxon>Cucurbitales</taxon>
        <taxon>Cucurbitaceae</taxon>
        <taxon>Benincaseae</taxon>
        <taxon>Citrullus</taxon>
    </lineage>
</organism>
<reference evidence="2 3" key="1">
    <citation type="submission" date="2024-03" db="EMBL/GenBank/DDBJ databases">
        <authorList>
            <person name="Gkanogiannis A."/>
            <person name="Becerra Lopez-Lavalle L."/>
        </authorList>
    </citation>
    <scope>NUCLEOTIDE SEQUENCE [LARGE SCALE GENOMIC DNA]</scope>
</reference>
<keyword evidence="3" id="KW-1185">Reference proteome</keyword>
<evidence type="ECO:0000256" key="1">
    <source>
        <dbReference type="SAM" id="MobiDB-lite"/>
    </source>
</evidence>
<dbReference type="EMBL" id="OZ021735">
    <property type="protein sequence ID" value="CAK9308737.1"/>
    <property type="molecule type" value="Genomic_DNA"/>
</dbReference>
<name>A0ABP0XQ98_9ROSI</name>
<dbReference type="Proteomes" id="UP001642487">
    <property type="component" value="Chromosome 1"/>
</dbReference>
<protein>
    <submittedName>
        <fullName evidence="2">Uncharacterized protein</fullName>
    </submittedName>
</protein>
<feature type="region of interest" description="Disordered" evidence="1">
    <location>
        <begin position="11"/>
        <end position="30"/>
    </location>
</feature>